<dbReference type="InterPro" id="IPR016181">
    <property type="entry name" value="Acyl_CoA_acyltransferase"/>
</dbReference>
<evidence type="ECO:0000313" key="4">
    <source>
        <dbReference type="EMBL" id="RAJ08831.1"/>
    </source>
</evidence>
<dbReference type="RefSeq" id="WP_111596933.1">
    <property type="nucleotide sequence ID" value="NZ_QLLL01000002.1"/>
</dbReference>
<dbReference type="PROSITE" id="PS51186">
    <property type="entry name" value="GNAT"/>
    <property type="match status" value="1"/>
</dbReference>
<dbReference type="InterPro" id="IPR000182">
    <property type="entry name" value="GNAT_dom"/>
</dbReference>
<proteinExistence type="predicted"/>
<dbReference type="Proteomes" id="UP000249547">
    <property type="component" value="Unassembled WGS sequence"/>
</dbReference>
<evidence type="ECO:0000259" key="3">
    <source>
        <dbReference type="PROSITE" id="PS51186"/>
    </source>
</evidence>
<sequence>MVQIIRTQSDNTDFLGLVKLLDAELAARDGDDHAFFAALNKVDMIKHVVLLYENEVAVGCGAMKHYEEGVMEVKRMYVAENKRSRGLASQVLQALENWAIELGYKRFILETGIKQPEAISLYTKNRYQRIPNFGKYIGIEESVCFEKLL</sequence>
<keyword evidence="2" id="KW-0012">Acyltransferase</keyword>
<dbReference type="SUPFAM" id="SSF55729">
    <property type="entry name" value="Acyl-CoA N-acyltransferases (Nat)"/>
    <property type="match status" value="1"/>
</dbReference>
<reference evidence="4 5" key="1">
    <citation type="submission" date="2018-06" db="EMBL/GenBank/DDBJ databases">
        <title>Genomic Encyclopedia of Archaeal and Bacterial Type Strains, Phase II (KMG-II): from individual species to whole genera.</title>
        <authorList>
            <person name="Goeker M."/>
        </authorList>
    </citation>
    <scope>NUCLEOTIDE SEQUENCE [LARGE SCALE GENOMIC DNA]</scope>
    <source>
        <strain evidence="4 5">DSM 23857</strain>
    </source>
</reference>
<dbReference type="GO" id="GO:0016747">
    <property type="term" value="F:acyltransferase activity, transferring groups other than amino-acyl groups"/>
    <property type="evidence" value="ECO:0007669"/>
    <property type="project" value="InterPro"/>
</dbReference>
<dbReference type="Gene3D" id="3.40.630.30">
    <property type="match status" value="1"/>
</dbReference>
<dbReference type="Pfam" id="PF00583">
    <property type="entry name" value="Acetyltransf_1"/>
    <property type="match status" value="1"/>
</dbReference>
<keyword evidence="5" id="KW-1185">Reference proteome</keyword>
<dbReference type="EMBL" id="QLLL01000002">
    <property type="protein sequence ID" value="RAJ08831.1"/>
    <property type="molecule type" value="Genomic_DNA"/>
</dbReference>
<dbReference type="PANTHER" id="PTHR43877:SF2">
    <property type="entry name" value="AMINOALKYLPHOSPHONATE N-ACETYLTRANSFERASE-RELATED"/>
    <property type="match status" value="1"/>
</dbReference>
<feature type="domain" description="N-acetyltransferase" evidence="3">
    <location>
        <begin position="3"/>
        <end position="149"/>
    </location>
</feature>
<evidence type="ECO:0000313" key="5">
    <source>
        <dbReference type="Proteomes" id="UP000249547"/>
    </source>
</evidence>
<evidence type="ECO:0000256" key="1">
    <source>
        <dbReference type="ARBA" id="ARBA00022679"/>
    </source>
</evidence>
<dbReference type="OrthoDB" id="9803233at2"/>
<dbReference type="InterPro" id="IPR050832">
    <property type="entry name" value="Bact_Acetyltransf"/>
</dbReference>
<evidence type="ECO:0000256" key="2">
    <source>
        <dbReference type="ARBA" id="ARBA00023315"/>
    </source>
</evidence>
<dbReference type="CDD" id="cd04301">
    <property type="entry name" value="NAT_SF"/>
    <property type="match status" value="1"/>
</dbReference>
<dbReference type="AlphaFoldDB" id="A0A327QWX7"/>
<organism evidence="4 5">
    <name type="scientific">Chitinophaga skermanii</name>
    <dbReference type="NCBI Taxonomy" id="331697"/>
    <lineage>
        <taxon>Bacteria</taxon>
        <taxon>Pseudomonadati</taxon>
        <taxon>Bacteroidota</taxon>
        <taxon>Chitinophagia</taxon>
        <taxon>Chitinophagales</taxon>
        <taxon>Chitinophagaceae</taxon>
        <taxon>Chitinophaga</taxon>
    </lineage>
</organism>
<accession>A0A327QWX7</accession>
<keyword evidence="1 4" id="KW-0808">Transferase</keyword>
<name>A0A327QWX7_9BACT</name>
<gene>
    <name evidence="4" type="ORF">LX64_01485</name>
</gene>
<protein>
    <submittedName>
        <fullName evidence="4">Acetyltransferase (GNAT) family protein</fullName>
    </submittedName>
</protein>
<comment type="caution">
    <text evidence="4">The sequence shown here is derived from an EMBL/GenBank/DDBJ whole genome shotgun (WGS) entry which is preliminary data.</text>
</comment>
<dbReference type="PANTHER" id="PTHR43877">
    <property type="entry name" value="AMINOALKYLPHOSPHONATE N-ACETYLTRANSFERASE-RELATED-RELATED"/>
    <property type="match status" value="1"/>
</dbReference>